<protein>
    <submittedName>
        <fullName evidence="3">Putative e3 ubiquitin ligase</fullName>
    </submittedName>
</protein>
<sequence>MGVIKNLACLPDPFADPVEDAFDQFIADVEQGQPLQILEVVAAAERSPRQRKNRQRTNSTRVDVVGLTSRGKHKSGSKKCRRLENAHYLQSLAEPEDVAEVSIYDFVHESVSAFAQLLCERENMQVWNDFISCSEEEQQRIVDEGCGNEEMQESSEAEGADKRGDHPAFSAEESFHRLDSDLRKLLRKQKIPLGKLSQLEEEVSGFFESHPRSEYRNSLCSSFERLMMHALCQYMNLISKSYDADGVRWTKVWNRRPVFVPPAVMLSSYLECRCARHVRRQSS</sequence>
<dbReference type="GO" id="GO:0003676">
    <property type="term" value="F:nucleic acid binding"/>
    <property type="evidence" value="ECO:0007669"/>
    <property type="project" value="UniProtKB-UniRule"/>
</dbReference>
<dbReference type="Pfam" id="PF13902">
    <property type="entry name" value="R3H-assoc"/>
    <property type="match status" value="1"/>
</dbReference>
<feature type="compositionally biased region" description="Acidic residues" evidence="1">
    <location>
        <begin position="147"/>
        <end position="158"/>
    </location>
</feature>
<dbReference type="Gene3D" id="3.30.1370.50">
    <property type="entry name" value="R3H-like domain"/>
    <property type="match status" value="1"/>
</dbReference>
<name>A0A2R5LBQ3_9ACAR</name>
<reference evidence="3" key="1">
    <citation type="submission" date="2018-03" db="EMBL/GenBank/DDBJ databases">
        <title>The relapsing fever spirochete Borrelia turicatae persists in the highly oxidative environment of its soft-bodied tick vector.</title>
        <authorList>
            <person name="Bourret T.J."/>
            <person name="Boyle W.K."/>
            <person name="Valenzuela J.G."/>
            <person name="Oliveira F."/>
            <person name="Lopez J.E."/>
        </authorList>
    </citation>
    <scope>NUCLEOTIDE SEQUENCE</scope>
    <source>
        <strain evidence="3">Kansas strain/isolate</strain>
        <tissue evidence="3">Salivary glands</tissue>
    </source>
</reference>
<evidence type="ECO:0000259" key="2">
    <source>
        <dbReference type="PROSITE" id="PS51061"/>
    </source>
</evidence>
<dbReference type="GO" id="GO:0016874">
    <property type="term" value="F:ligase activity"/>
    <property type="evidence" value="ECO:0007669"/>
    <property type="project" value="UniProtKB-KW"/>
</dbReference>
<dbReference type="EMBL" id="GGLE01002661">
    <property type="protein sequence ID" value="MBY06787.1"/>
    <property type="molecule type" value="Transcribed_RNA"/>
</dbReference>
<feature type="region of interest" description="Disordered" evidence="1">
    <location>
        <begin position="147"/>
        <end position="166"/>
    </location>
</feature>
<organism evidence="3">
    <name type="scientific">Ornithodoros turicata</name>
    <dbReference type="NCBI Taxonomy" id="34597"/>
    <lineage>
        <taxon>Eukaryota</taxon>
        <taxon>Metazoa</taxon>
        <taxon>Ecdysozoa</taxon>
        <taxon>Arthropoda</taxon>
        <taxon>Chelicerata</taxon>
        <taxon>Arachnida</taxon>
        <taxon>Acari</taxon>
        <taxon>Parasitiformes</taxon>
        <taxon>Ixodida</taxon>
        <taxon>Ixodoidea</taxon>
        <taxon>Argasidae</taxon>
        <taxon>Ornithodorinae</taxon>
        <taxon>Ornithodoros</taxon>
    </lineage>
</organism>
<dbReference type="InterPro" id="IPR001374">
    <property type="entry name" value="R3H_dom"/>
</dbReference>
<dbReference type="InterPro" id="IPR036867">
    <property type="entry name" value="R3H_dom_sf"/>
</dbReference>
<dbReference type="PANTHER" id="PTHR32019">
    <property type="entry name" value="R3H DOMAIN-CONTAINING PROTEIN 4"/>
    <property type="match status" value="1"/>
</dbReference>
<dbReference type="AlphaFoldDB" id="A0A2R5LBQ3"/>
<dbReference type="InterPro" id="IPR039629">
    <property type="entry name" value="R3HDM4"/>
</dbReference>
<dbReference type="PANTHER" id="PTHR32019:SF2">
    <property type="entry name" value="R3H DOMAIN-CONTAINING PROTEIN 4"/>
    <property type="match status" value="1"/>
</dbReference>
<feature type="domain" description="R3H" evidence="2">
    <location>
        <begin position="193"/>
        <end position="256"/>
    </location>
</feature>
<dbReference type="InterPro" id="IPR025952">
    <property type="entry name" value="R3H-assoc_dom"/>
</dbReference>
<dbReference type="SUPFAM" id="SSF82708">
    <property type="entry name" value="R3H domain"/>
    <property type="match status" value="1"/>
</dbReference>
<proteinExistence type="predicted"/>
<accession>A0A2R5LBQ3</accession>
<keyword evidence="3" id="KW-0436">Ligase</keyword>
<evidence type="ECO:0000256" key="1">
    <source>
        <dbReference type="SAM" id="MobiDB-lite"/>
    </source>
</evidence>
<dbReference type="PROSITE" id="PS51061">
    <property type="entry name" value="R3H"/>
    <property type="match status" value="1"/>
</dbReference>
<evidence type="ECO:0000313" key="3">
    <source>
        <dbReference type="EMBL" id="MBY06787.1"/>
    </source>
</evidence>